<reference evidence="3 4" key="1">
    <citation type="submission" date="2023-02" db="EMBL/GenBank/DDBJ databases">
        <title>LHISI_Scaffold_Assembly.</title>
        <authorList>
            <person name="Stuart O.P."/>
            <person name="Cleave R."/>
            <person name="Magrath M.J.L."/>
            <person name="Mikheyev A.S."/>
        </authorList>
    </citation>
    <scope>NUCLEOTIDE SEQUENCE [LARGE SCALE GENOMIC DNA]</scope>
    <source>
        <strain evidence="3">Daus_M_001</strain>
        <tissue evidence="3">Leg muscle</tissue>
    </source>
</reference>
<protein>
    <recommendedName>
        <fullName evidence="2">DUF7869 domain-containing protein</fullName>
    </recommendedName>
</protein>
<evidence type="ECO:0000313" key="4">
    <source>
        <dbReference type="Proteomes" id="UP001159363"/>
    </source>
</evidence>
<dbReference type="PANTHER" id="PTHR34415:SF1">
    <property type="entry name" value="INTEGRASE CATALYTIC DOMAIN-CONTAINING PROTEIN"/>
    <property type="match status" value="1"/>
</dbReference>
<evidence type="ECO:0000313" key="3">
    <source>
        <dbReference type="EMBL" id="KAJ8873915.1"/>
    </source>
</evidence>
<dbReference type="InterPro" id="IPR057191">
    <property type="entry name" value="DUF7869"/>
</dbReference>
<comment type="caution">
    <text evidence="3">The sequence shown here is derived from an EMBL/GenBank/DDBJ whole genome shotgun (WGS) entry which is preliminary data.</text>
</comment>
<proteinExistence type="predicted"/>
<feature type="compositionally biased region" description="Polar residues" evidence="1">
    <location>
        <begin position="290"/>
        <end position="300"/>
    </location>
</feature>
<feature type="domain" description="DUF7869" evidence="2">
    <location>
        <begin position="126"/>
        <end position="276"/>
    </location>
</feature>
<keyword evidence="4" id="KW-1185">Reference proteome</keyword>
<dbReference type="Pfam" id="PF25273">
    <property type="entry name" value="DUF7869"/>
    <property type="match status" value="1"/>
</dbReference>
<accession>A0ABQ9GPG3</accession>
<sequence length="300" mass="35474">MHDSVKQKHPDVKVSYQFYCKYFNENFKLSFGRSEVDSCCVCKEPKFKLRSPHLNDARKWGAAAELCIHIRRIRKFYSNLKNGHEVGNKHPSTLVSAVDYMQNIHLPIRPVQELFYLRKLTVNLFCVHYIKKNTTNMYLYHDDIAEKSPNEVCSFLFDFFKHVPNHIDEINVDSDNCGEQNKNHSLIRLFLALTDTRHFKKIVHFFPIQSHSYLPCDRDFSMIKRMLKKNDRIYKIHHITELVVSSSNSHKFTVNEIHDSSAIADYKTWWLDYYKKTCPSEETAGRTVPRNHQQVQLNTQ</sequence>
<dbReference type="EMBL" id="JARBHB010000010">
    <property type="protein sequence ID" value="KAJ8873915.1"/>
    <property type="molecule type" value="Genomic_DNA"/>
</dbReference>
<organism evidence="3 4">
    <name type="scientific">Dryococelus australis</name>
    <dbReference type="NCBI Taxonomy" id="614101"/>
    <lineage>
        <taxon>Eukaryota</taxon>
        <taxon>Metazoa</taxon>
        <taxon>Ecdysozoa</taxon>
        <taxon>Arthropoda</taxon>
        <taxon>Hexapoda</taxon>
        <taxon>Insecta</taxon>
        <taxon>Pterygota</taxon>
        <taxon>Neoptera</taxon>
        <taxon>Polyneoptera</taxon>
        <taxon>Phasmatodea</taxon>
        <taxon>Verophasmatodea</taxon>
        <taxon>Anareolatae</taxon>
        <taxon>Phasmatidae</taxon>
        <taxon>Eurycanthinae</taxon>
        <taxon>Dryococelus</taxon>
    </lineage>
</organism>
<evidence type="ECO:0000259" key="2">
    <source>
        <dbReference type="Pfam" id="PF25273"/>
    </source>
</evidence>
<feature type="region of interest" description="Disordered" evidence="1">
    <location>
        <begin position="281"/>
        <end position="300"/>
    </location>
</feature>
<dbReference type="PANTHER" id="PTHR34415">
    <property type="entry name" value="INTEGRASE CATALYTIC DOMAIN-CONTAINING PROTEIN"/>
    <property type="match status" value="1"/>
</dbReference>
<evidence type="ECO:0000256" key="1">
    <source>
        <dbReference type="SAM" id="MobiDB-lite"/>
    </source>
</evidence>
<name>A0ABQ9GPG3_9NEOP</name>
<dbReference type="Proteomes" id="UP001159363">
    <property type="component" value="Chromosome 9"/>
</dbReference>
<gene>
    <name evidence="3" type="ORF">PR048_024751</name>
</gene>